<dbReference type="InterPro" id="IPR036034">
    <property type="entry name" value="PDZ_sf"/>
</dbReference>
<dbReference type="STRING" id="246191.SAMN05660337_0774"/>
<keyword evidence="1" id="KW-1133">Transmembrane helix</keyword>
<evidence type="ECO:0000313" key="3">
    <source>
        <dbReference type="EMBL" id="SDK54457.1"/>
    </source>
</evidence>
<gene>
    <name evidence="3" type="ORF">SAMN05660337_0774</name>
</gene>
<accession>A0A1G9CS54</accession>
<organism evidence="3 4">
    <name type="scientific">Maridesulfovibrio ferrireducens</name>
    <dbReference type="NCBI Taxonomy" id="246191"/>
    <lineage>
        <taxon>Bacteria</taxon>
        <taxon>Pseudomonadati</taxon>
        <taxon>Thermodesulfobacteriota</taxon>
        <taxon>Desulfovibrionia</taxon>
        <taxon>Desulfovibrionales</taxon>
        <taxon>Desulfovibrionaceae</taxon>
        <taxon>Maridesulfovibrio</taxon>
    </lineage>
</organism>
<keyword evidence="4" id="KW-1185">Reference proteome</keyword>
<protein>
    <submittedName>
        <fullName evidence="3">General secretion pathway protein C</fullName>
    </submittedName>
</protein>
<evidence type="ECO:0000256" key="1">
    <source>
        <dbReference type="SAM" id="Phobius"/>
    </source>
</evidence>
<sequence length="258" mass="28774">MELKDTKFPAWLWPLAFGLAVAYLVSSYIPKPLPTAPILGESFTTSTADKISKDSAIILERNILSLDNPAEIQKKATVTPSTWALVGIITGEVDMAVFRIKTETVILREGEDYEGWTLDEIKPQYVLWKFGREEKKVAMWDQVQSLKLVRGKTNKLTIDKNEASAVLEDPNAFLSQALFKPNNKNGKTQGFRITNIKQNSMLRKLGLENGDVLMRINGEMINGPTKLLQVYGSMAGASAIYIDVERKGQILSLVVELK</sequence>
<dbReference type="EMBL" id="FNGA01000001">
    <property type="protein sequence ID" value="SDK54457.1"/>
    <property type="molecule type" value="Genomic_DNA"/>
</dbReference>
<dbReference type="Proteomes" id="UP000199053">
    <property type="component" value="Unassembled WGS sequence"/>
</dbReference>
<evidence type="ECO:0000313" key="4">
    <source>
        <dbReference type="Proteomes" id="UP000199053"/>
    </source>
</evidence>
<dbReference type="InterPro" id="IPR001478">
    <property type="entry name" value="PDZ"/>
</dbReference>
<feature type="transmembrane region" description="Helical" evidence="1">
    <location>
        <begin position="12"/>
        <end position="29"/>
    </location>
</feature>
<reference evidence="4" key="1">
    <citation type="submission" date="2016-10" db="EMBL/GenBank/DDBJ databases">
        <authorList>
            <person name="Varghese N."/>
            <person name="Submissions S."/>
        </authorList>
    </citation>
    <scope>NUCLEOTIDE SEQUENCE [LARGE SCALE GENOMIC DNA]</scope>
    <source>
        <strain evidence="4">DSM 16995</strain>
    </source>
</reference>
<name>A0A1G9CS54_9BACT</name>
<dbReference type="AlphaFoldDB" id="A0A1G9CS54"/>
<dbReference type="Pfam" id="PF13180">
    <property type="entry name" value="PDZ_2"/>
    <property type="match status" value="1"/>
</dbReference>
<dbReference type="Gene3D" id="2.30.42.10">
    <property type="match status" value="1"/>
</dbReference>
<dbReference type="SUPFAM" id="SSF50156">
    <property type="entry name" value="PDZ domain-like"/>
    <property type="match status" value="1"/>
</dbReference>
<evidence type="ECO:0000259" key="2">
    <source>
        <dbReference type="Pfam" id="PF13180"/>
    </source>
</evidence>
<keyword evidence="1" id="KW-0812">Transmembrane</keyword>
<dbReference type="OrthoDB" id="5447763at2"/>
<feature type="domain" description="PDZ" evidence="2">
    <location>
        <begin position="188"/>
        <end position="257"/>
    </location>
</feature>
<keyword evidence="1" id="KW-0472">Membrane</keyword>
<dbReference type="RefSeq" id="WP_092158388.1">
    <property type="nucleotide sequence ID" value="NZ_FNGA01000001.1"/>
</dbReference>
<proteinExistence type="predicted"/>